<name>A0A0C3PC07_PISTI</name>
<dbReference type="CDD" id="cd06141">
    <property type="entry name" value="WRN_exo"/>
    <property type="match status" value="1"/>
</dbReference>
<dbReference type="HOGENOM" id="CLU_038394_1_0_1"/>
<gene>
    <name evidence="4" type="ORF">M404DRAFT_994936</name>
</gene>
<dbReference type="EMBL" id="KN831950">
    <property type="protein sequence ID" value="KIO11260.1"/>
    <property type="molecule type" value="Genomic_DNA"/>
</dbReference>
<evidence type="ECO:0000313" key="4">
    <source>
        <dbReference type="EMBL" id="KIO11260.1"/>
    </source>
</evidence>
<keyword evidence="1" id="KW-0540">Nuclease</keyword>
<proteinExistence type="predicted"/>
<evidence type="ECO:0000313" key="5">
    <source>
        <dbReference type="Proteomes" id="UP000054217"/>
    </source>
</evidence>
<keyword evidence="5" id="KW-1185">Reference proteome</keyword>
<dbReference type="GO" id="GO:0005634">
    <property type="term" value="C:nucleus"/>
    <property type="evidence" value="ECO:0007669"/>
    <property type="project" value="TreeGrafter"/>
</dbReference>
<dbReference type="GO" id="GO:0008408">
    <property type="term" value="F:3'-5' exonuclease activity"/>
    <property type="evidence" value="ECO:0007669"/>
    <property type="project" value="InterPro"/>
</dbReference>
<feature type="domain" description="3'-5' exonuclease" evidence="3">
    <location>
        <begin position="10"/>
        <end position="118"/>
    </location>
</feature>
<dbReference type="InterPro" id="IPR002562">
    <property type="entry name" value="3'-5'_exonuclease_dom"/>
</dbReference>
<organism evidence="4 5">
    <name type="scientific">Pisolithus tinctorius Marx 270</name>
    <dbReference type="NCBI Taxonomy" id="870435"/>
    <lineage>
        <taxon>Eukaryota</taxon>
        <taxon>Fungi</taxon>
        <taxon>Dikarya</taxon>
        <taxon>Basidiomycota</taxon>
        <taxon>Agaricomycotina</taxon>
        <taxon>Agaricomycetes</taxon>
        <taxon>Agaricomycetidae</taxon>
        <taxon>Boletales</taxon>
        <taxon>Sclerodermatineae</taxon>
        <taxon>Pisolithaceae</taxon>
        <taxon>Pisolithus</taxon>
    </lineage>
</organism>
<accession>A0A0C3PC07</accession>
<keyword evidence="2" id="KW-0378">Hydrolase</keyword>
<dbReference type="GO" id="GO:0003676">
    <property type="term" value="F:nucleic acid binding"/>
    <property type="evidence" value="ECO:0007669"/>
    <property type="project" value="InterPro"/>
</dbReference>
<reference evidence="4 5" key="1">
    <citation type="submission" date="2014-04" db="EMBL/GenBank/DDBJ databases">
        <authorList>
            <consortium name="DOE Joint Genome Institute"/>
            <person name="Kuo A."/>
            <person name="Kohler A."/>
            <person name="Costa M.D."/>
            <person name="Nagy L.G."/>
            <person name="Floudas D."/>
            <person name="Copeland A."/>
            <person name="Barry K.W."/>
            <person name="Cichocki N."/>
            <person name="Veneault-Fourrey C."/>
            <person name="LaButti K."/>
            <person name="Lindquist E.A."/>
            <person name="Lipzen A."/>
            <person name="Lundell T."/>
            <person name="Morin E."/>
            <person name="Murat C."/>
            <person name="Sun H."/>
            <person name="Tunlid A."/>
            <person name="Henrissat B."/>
            <person name="Grigoriev I.V."/>
            <person name="Hibbett D.S."/>
            <person name="Martin F."/>
            <person name="Nordberg H.P."/>
            <person name="Cantor M.N."/>
            <person name="Hua S.X."/>
        </authorList>
    </citation>
    <scope>NUCLEOTIDE SEQUENCE [LARGE SCALE GENOMIC DNA]</scope>
    <source>
        <strain evidence="4 5">Marx 270</strain>
    </source>
</reference>
<reference evidence="5" key="2">
    <citation type="submission" date="2015-01" db="EMBL/GenBank/DDBJ databases">
        <title>Evolutionary Origins and Diversification of the Mycorrhizal Mutualists.</title>
        <authorList>
            <consortium name="DOE Joint Genome Institute"/>
            <consortium name="Mycorrhizal Genomics Consortium"/>
            <person name="Kohler A."/>
            <person name="Kuo A."/>
            <person name="Nagy L.G."/>
            <person name="Floudas D."/>
            <person name="Copeland A."/>
            <person name="Barry K.W."/>
            <person name="Cichocki N."/>
            <person name="Veneault-Fourrey C."/>
            <person name="LaButti K."/>
            <person name="Lindquist E.A."/>
            <person name="Lipzen A."/>
            <person name="Lundell T."/>
            <person name="Morin E."/>
            <person name="Murat C."/>
            <person name="Riley R."/>
            <person name="Ohm R."/>
            <person name="Sun H."/>
            <person name="Tunlid A."/>
            <person name="Henrissat B."/>
            <person name="Grigoriev I.V."/>
            <person name="Hibbett D.S."/>
            <person name="Martin F."/>
        </authorList>
    </citation>
    <scope>NUCLEOTIDE SEQUENCE [LARGE SCALE GENOMIC DNA]</scope>
    <source>
        <strain evidence="5">Marx 270</strain>
    </source>
</reference>
<dbReference type="AlphaFoldDB" id="A0A0C3PC07"/>
<sequence length="267" mass="30326">MKRFPRKVLEVIECPNIVKTGANIKKDGEKLYRDFGIRTRGLVELGALAAKADEKFKTVYKREVVSLAKMVSAYLGKTLVKNSVRTSNWEAKLTSEMVDYTANDCHCAVMVYNTLVEKAAEEGKRLDVSMYSCVIDPRTVKLGVESRATAWETNSSSSSSVTGPPSFRNYCTPEPASPQYLRAYKMWYEHKMPLDKMCFELKTGGRTEPLKTSTVISYVVGALQGDASLPFDLRELRELVQMEVGSWQRHRAWIHERERRTFTTSNI</sequence>
<dbReference type="SUPFAM" id="SSF53098">
    <property type="entry name" value="Ribonuclease H-like"/>
    <property type="match status" value="1"/>
</dbReference>
<dbReference type="GO" id="GO:0006139">
    <property type="term" value="P:nucleobase-containing compound metabolic process"/>
    <property type="evidence" value="ECO:0007669"/>
    <property type="project" value="InterPro"/>
</dbReference>
<dbReference type="OrthoDB" id="1920326at2759"/>
<evidence type="ECO:0000259" key="3">
    <source>
        <dbReference type="Pfam" id="PF01612"/>
    </source>
</evidence>
<dbReference type="Pfam" id="PF01612">
    <property type="entry name" value="DNA_pol_A_exo1"/>
    <property type="match status" value="1"/>
</dbReference>
<dbReference type="STRING" id="870435.A0A0C3PC07"/>
<dbReference type="InterPro" id="IPR012337">
    <property type="entry name" value="RNaseH-like_sf"/>
</dbReference>
<dbReference type="Gene3D" id="3.30.420.10">
    <property type="entry name" value="Ribonuclease H-like superfamily/Ribonuclease H"/>
    <property type="match status" value="1"/>
</dbReference>
<dbReference type="PANTHER" id="PTHR13620">
    <property type="entry name" value="3-5 EXONUCLEASE"/>
    <property type="match status" value="1"/>
</dbReference>
<dbReference type="InParanoid" id="A0A0C3PC07"/>
<protein>
    <recommendedName>
        <fullName evidence="3">3'-5' exonuclease domain-containing protein</fullName>
    </recommendedName>
</protein>
<dbReference type="InterPro" id="IPR051132">
    <property type="entry name" value="3-5_Exonuclease_domain"/>
</dbReference>
<dbReference type="Proteomes" id="UP000054217">
    <property type="component" value="Unassembled WGS sequence"/>
</dbReference>
<evidence type="ECO:0000256" key="1">
    <source>
        <dbReference type="ARBA" id="ARBA00022722"/>
    </source>
</evidence>
<dbReference type="InterPro" id="IPR036397">
    <property type="entry name" value="RNaseH_sf"/>
</dbReference>
<dbReference type="GO" id="GO:0005737">
    <property type="term" value="C:cytoplasm"/>
    <property type="evidence" value="ECO:0007669"/>
    <property type="project" value="TreeGrafter"/>
</dbReference>
<evidence type="ECO:0000256" key="2">
    <source>
        <dbReference type="ARBA" id="ARBA00022801"/>
    </source>
</evidence>
<dbReference type="PANTHER" id="PTHR13620:SF104">
    <property type="entry name" value="EXONUCLEASE 3'-5' DOMAIN-CONTAINING PROTEIN 2"/>
    <property type="match status" value="1"/>
</dbReference>